<evidence type="ECO:0000313" key="2">
    <source>
        <dbReference type="Proteomes" id="UP001195769"/>
    </source>
</evidence>
<name>A0AAD4HD83_9AGAM</name>
<sequence length="110" mass="12732">MVISVYKRPVSPAIGDKTTTSKNGNIIVKRPKLDEPMYPLPPPFHQMPSPVMVKRWEAEVRHCEEAKWAQLFELVLAAHGGETYLESYDLDVIRWIHRDRPEVRTRSVPP</sequence>
<organism evidence="1 2">
    <name type="scientific">Suillus fuscotomentosus</name>
    <dbReference type="NCBI Taxonomy" id="1912939"/>
    <lineage>
        <taxon>Eukaryota</taxon>
        <taxon>Fungi</taxon>
        <taxon>Dikarya</taxon>
        <taxon>Basidiomycota</taxon>
        <taxon>Agaricomycotina</taxon>
        <taxon>Agaricomycetes</taxon>
        <taxon>Agaricomycetidae</taxon>
        <taxon>Boletales</taxon>
        <taxon>Suillineae</taxon>
        <taxon>Suillaceae</taxon>
        <taxon>Suillus</taxon>
    </lineage>
</organism>
<dbReference type="EMBL" id="JABBWK010000136">
    <property type="protein sequence ID" value="KAG1890597.1"/>
    <property type="molecule type" value="Genomic_DNA"/>
</dbReference>
<dbReference type="GeneID" id="64672137"/>
<protein>
    <submittedName>
        <fullName evidence="1">Uncharacterized protein</fullName>
    </submittedName>
</protein>
<dbReference type="RefSeq" id="XP_041217863.1">
    <property type="nucleotide sequence ID" value="XM_041377839.1"/>
</dbReference>
<evidence type="ECO:0000313" key="1">
    <source>
        <dbReference type="EMBL" id="KAG1890597.1"/>
    </source>
</evidence>
<proteinExistence type="predicted"/>
<keyword evidence="2" id="KW-1185">Reference proteome</keyword>
<dbReference type="AlphaFoldDB" id="A0AAD4HD83"/>
<dbReference type="Proteomes" id="UP001195769">
    <property type="component" value="Unassembled WGS sequence"/>
</dbReference>
<comment type="caution">
    <text evidence="1">The sequence shown here is derived from an EMBL/GenBank/DDBJ whole genome shotgun (WGS) entry which is preliminary data.</text>
</comment>
<reference evidence="1" key="1">
    <citation type="journal article" date="2020" name="New Phytol.">
        <title>Comparative genomics reveals dynamic genome evolution in host specialist ectomycorrhizal fungi.</title>
        <authorList>
            <person name="Lofgren L.A."/>
            <person name="Nguyen N.H."/>
            <person name="Vilgalys R."/>
            <person name="Ruytinx J."/>
            <person name="Liao H.L."/>
            <person name="Branco S."/>
            <person name="Kuo A."/>
            <person name="LaButti K."/>
            <person name="Lipzen A."/>
            <person name="Andreopoulos W."/>
            <person name="Pangilinan J."/>
            <person name="Riley R."/>
            <person name="Hundley H."/>
            <person name="Na H."/>
            <person name="Barry K."/>
            <person name="Grigoriev I.V."/>
            <person name="Stajich J.E."/>
            <person name="Kennedy P.G."/>
        </authorList>
    </citation>
    <scope>NUCLEOTIDE SEQUENCE</scope>
    <source>
        <strain evidence="1">FC203</strain>
    </source>
</reference>
<accession>A0AAD4HD83</accession>
<gene>
    <name evidence="1" type="ORF">F5891DRAFT_986912</name>
</gene>